<proteinExistence type="predicted"/>
<dbReference type="EMBL" id="PP179334">
    <property type="protein sequence ID" value="XAI71459.1"/>
    <property type="molecule type" value="Genomic_DNA"/>
</dbReference>
<organism evidence="1">
    <name type="scientific">Pseudomonas phage Aurca01</name>
    <dbReference type="NCBI Taxonomy" id="3138527"/>
    <lineage>
        <taxon>Viruses</taxon>
    </lineage>
</organism>
<gene>
    <name evidence="1" type="ORF">Aurca01_00071</name>
</gene>
<reference evidence="1" key="1">
    <citation type="journal article" date="2024" name="J. Gen. Virol.">
        <title>Novel phages of Pseudomonas syringae unveil numerous potential auxiliary metabolic genes.</title>
        <authorList>
            <person name="Feltin C."/>
            <person name="Garneau J.R."/>
            <person name="Morris C.E."/>
            <person name="Berard A."/>
            <person name="Torres-Barcelo C."/>
        </authorList>
    </citation>
    <scope>NUCLEOTIDE SEQUENCE</scope>
</reference>
<accession>A0AAU6W6D3</accession>
<sequence length="77" mass="8682">MAYLNWNEAPEWATHIVGDADLPCIQCWAEKVGNDYYCETWRKSQLASFHMVSDDIDDESGSWLVVSARPESAKGGE</sequence>
<protein>
    <submittedName>
        <fullName evidence="1">Uncharacterized protein</fullName>
    </submittedName>
</protein>
<name>A0AAU6W6D3_9VIRU</name>
<evidence type="ECO:0000313" key="1">
    <source>
        <dbReference type="EMBL" id="XAI71459.1"/>
    </source>
</evidence>